<dbReference type="InterPro" id="IPR047142">
    <property type="entry name" value="OryJ/VirC-like"/>
</dbReference>
<dbReference type="Pfam" id="PF07883">
    <property type="entry name" value="Cupin_2"/>
    <property type="match status" value="1"/>
</dbReference>
<feature type="domain" description="Cupin type-2" evidence="1">
    <location>
        <begin position="59"/>
        <end position="127"/>
    </location>
</feature>
<sequence length="139" mass="15468">MNRSIVYVLILPLFLSSCASRKTLKEIQVETLLKTTESWNGDLLPTYREGSPEITILKITIPPGSQLKPHKHPFINAGILMEGELTVMTETDQTLHLKKGDAISELVNTWHFGKNTGSKPAKIIVFYAGIKGKPITVLR</sequence>
<comment type="caution">
    <text evidence="2">The sequence shown here is derived from an EMBL/GenBank/DDBJ whole genome shotgun (WGS) entry which is preliminary data.</text>
</comment>
<dbReference type="Proteomes" id="UP000753961">
    <property type="component" value="Unassembled WGS sequence"/>
</dbReference>
<dbReference type="PANTHER" id="PTHR36156:SF2">
    <property type="entry name" value="CUPIN TYPE-2 DOMAIN-CONTAINING PROTEIN"/>
    <property type="match status" value="1"/>
</dbReference>
<accession>A0A953LBI4</accession>
<dbReference type="RefSeq" id="WP_222580121.1">
    <property type="nucleotide sequence ID" value="NZ_JAHVHU010000009.1"/>
</dbReference>
<gene>
    <name evidence="2" type="ORF">KUV50_10610</name>
</gene>
<evidence type="ECO:0000313" key="3">
    <source>
        <dbReference type="Proteomes" id="UP000753961"/>
    </source>
</evidence>
<organism evidence="2 3">
    <name type="scientific">Membranihabitans marinus</name>
    <dbReference type="NCBI Taxonomy" id="1227546"/>
    <lineage>
        <taxon>Bacteria</taxon>
        <taxon>Pseudomonadati</taxon>
        <taxon>Bacteroidota</taxon>
        <taxon>Saprospiria</taxon>
        <taxon>Saprospirales</taxon>
        <taxon>Saprospiraceae</taxon>
        <taxon>Membranihabitans</taxon>
    </lineage>
</organism>
<dbReference type="SUPFAM" id="SSF51182">
    <property type="entry name" value="RmlC-like cupins"/>
    <property type="match status" value="1"/>
</dbReference>
<proteinExistence type="predicted"/>
<dbReference type="InterPro" id="IPR011051">
    <property type="entry name" value="RmlC_Cupin_sf"/>
</dbReference>
<protein>
    <submittedName>
        <fullName evidence="2">Cupin domain-containing protein</fullName>
    </submittedName>
</protein>
<dbReference type="AlphaFoldDB" id="A0A953LBI4"/>
<dbReference type="PROSITE" id="PS51257">
    <property type="entry name" value="PROKAR_LIPOPROTEIN"/>
    <property type="match status" value="1"/>
</dbReference>
<dbReference type="CDD" id="cd02236">
    <property type="entry name" value="cupin_CV2614-like"/>
    <property type="match status" value="1"/>
</dbReference>
<evidence type="ECO:0000259" key="1">
    <source>
        <dbReference type="Pfam" id="PF07883"/>
    </source>
</evidence>
<dbReference type="InterPro" id="IPR014710">
    <property type="entry name" value="RmlC-like_jellyroll"/>
</dbReference>
<dbReference type="EMBL" id="JAHVHU010000009">
    <property type="protein sequence ID" value="MBY5958586.1"/>
    <property type="molecule type" value="Genomic_DNA"/>
</dbReference>
<dbReference type="PANTHER" id="PTHR36156">
    <property type="entry name" value="SLR2101 PROTEIN"/>
    <property type="match status" value="1"/>
</dbReference>
<name>A0A953LBI4_9BACT</name>
<reference evidence="2" key="1">
    <citation type="submission" date="2021-06" db="EMBL/GenBank/DDBJ databases">
        <title>44 bacteria genomes isolated from Dapeng, Shenzhen.</title>
        <authorList>
            <person name="Zheng W."/>
            <person name="Yu S."/>
            <person name="Huang Y."/>
        </authorList>
    </citation>
    <scope>NUCLEOTIDE SEQUENCE</scope>
    <source>
        <strain evidence="2">DP5N28-2</strain>
    </source>
</reference>
<dbReference type="InterPro" id="IPR013096">
    <property type="entry name" value="Cupin_2"/>
</dbReference>
<keyword evidence="3" id="KW-1185">Reference proteome</keyword>
<dbReference type="Gene3D" id="2.60.120.10">
    <property type="entry name" value="Jelly Rolls"/>
    <property type="match status" value="1"/>
</dbReference>
<evidence type="ECO:0000313" key="2">
    <source>
        <dbReference type="EMBL" id="MBY5958586.1"/>
    </source>
</evidence>